<protein>
    <submittedName>
        <fullName evidence="2">(apollo) hypothetical protein</fullName>
    </submittedName>
</protein>
<organism evidence="2 3">
    <name type="scientific">Parnassius apollo</name>
    <name type="common">Apollo butterfly</name>
    <name type="synonym">Papilio apollo</name>
    <dbReference type="NCBI Taxonomy" id="110799"/>
    <lineage>
        <taxon>Eukaryota</taxon>
        <taxon>Metazoa</taxon>
        <taxon>Ecdysozoa</taxon>
        <taxon>Arthropoda</taxon>
        <taxon>Hexapoda</taxon>
        <taxon>Insecta</taxon>
        <taxon>Pterygota</taxon>
        <taxon>Neoptera</taxon>
        <taxon>Endopterygota</taxon>
        <taxon>Lepidoptera</taxon>
        <taxon>Glossata</taxon>
        <taxon>Ditrysia</taxon>
        <taxon>Papilionoidea</taxon>
        <taxon>Papilionidae</taxon>
        <taxon>Parnassiinae</taxon>
        <taxon>Parnassini</taxon>
        <taxon>Parnassius</taxon>
        <taxon>Parnassius</taxon>
    </lineage>
</organism>
<dbReference type="PANTHER" id="PTHR11918">
    <property type="entry name" value="RADICAL SAM PROTEINS"/>
    <property type="match status" value="1"/>
</dbReference>
<dbReference type="EMBL" id="CAJQZP010000212">
    <property type="protein sequence ID" value="CAG4946417.1"/>
    <property type="molecule type" value="Genomic_DNA"/>
</dbReference>
<gene>
    <name evidence="2" type="ORF">PAPOLLO_LOCUS3307</name>
</gene>
<evidence type="ECO:0000313" key="3">
    <source>
        <dbReference type="Proteomes" id="UP000691718"/>
    </source>
</evidence>
<sequence>MTIATDIICGFPTETEKDFENTMVLCRKYKFPSLFINQFFPRPGTPAAKMTRVPGQEVKKRTKALSDSFRLYEPYGHKVGHVQEVLVTDVSHDKNYYVAHNEFYEQVLVTKKGEVHGQNAHRQDYKRDQILYDGVAHKQAQDGGTDTAAEERRGIRATPEGSQDDAIPICCLLVAVVVRLIWILL</sequence>
<dbReference type="GO" id="GO:0005783">
    <property type="term" value="C:endoplasmic reticulum"/>
    <property type="evidence" value="ECO:0007669"/>
    <property type="project" value="TreeGrafter"/>
</dbReference>
<dbReference type="OrthoDB" id="1730074at2759"/>
<evidence type="ECO:0000256" key="1">
    <source>
        <dbReference type="ARBA" id="ARBA00022679"/>
    </source>
</evidence>
<dbReference type="Proteomes" id="UP000691718">
    <property type="component" value="Unassembled WGS sequence"/>
</dbReference>
<comment type="caution">
    <text evidence="2">The sequence shown here is derived from an EMBL/GenBank/DDBJ whole genome shotgun (WGS) entry which is preliminary data.</text>
</comment>
<dbReference type="GO" id="GO:0035598">
    <property type="term" value="F:tRNA (N(6)-L-threonylcarbamoyladenosine(37)-C(2))-methylthiotransferase activity"/>
    <property type="evidence" value="ECO:0007669"/>
    <property type="project" value="TreeGrafter"/>
</dbReference>
<dbReference type="AlphaFoldDB" id="A0A8S3W975"/>
<name>A0A8S3W975_PARAO</name>
<dbReference type="PANTHER" id="PTHR11918:SF45">
    <property type="entry name" value="THREONYLCARBAMOYLADENOSINE TRNA METHYLTHIOTRANSFERASE"/>
    <property type="match status" value="1"/>
</dbReference>
<reference evidence="2" key="1">
    <citation type="submission" date="2021-04" db="EMBL/GenBank/DDBJ databases">
        <authorList>
            <person name="Tunstrom K."/>
        </authorList>
    </citation>
    <scope>NUCLEOTIDE SEQUENCE</scope>
</reference>
<keyword evidence="3" id="KW-1185">Reference proteome</keyword>
<keyword evidence="1" id="KW-0808">Transferase</keyword>
<evidence type="ECO:0000313" key="2">
    <source>
        <dbReference type="EMBL" id="CAG4946417.1"/>
    </source>
</evidence>
<accession>A0A8S3W975</accession>
<proteinExistence type="predicted"/>